<name>X0ZIQ5_9ZZZZ</name>
<dbReference type="GO" id="GO:0000155">
    <property type="term" value="F:phosphorelay sensor kinase activity"/>
    <property type="evidence" value="ECO:0007669"/>
    <property type="project" value="InterPro"/>
</dbReference>
<gene>
    <name evidence="4" type="ORF">S01H4_18356</name>
</gene>
<dbReference type="GO" id="GO:0046983">
    <property type="term" value="F:protein dimerization activity"/>
    <property type="evidence" value="ECO:0007669"/>
    <property type="project" value="InterPro"/>
</dbReference>
<feature type="non-terminal residue" evidence="4">
    <location>
        <position position="170"/>
    </location>
</feature>
<reference evidence="4" key="1">
    <citation type="journal article" date="2014" name="Front. Microbiol.">
        <title>High frequency of phylogenetically diverse reductive dehalogenase-homologous genes in deep subseafloor sedimentary metagenomes.</title>
        <authorList>
            <person name="Kawai M."/>
            <person name="Futagami T."/>
            <person name="Toyoda A."/>
            <person name="Takaki Y."/>
            <person name="Nishi S."/>
            <person name="Hori S."/>
            <person name="Arai W."/>
            <person name="Tsubouchi T."/>
            <person name="Morono Y."/>
            <person name="Uchiyama I."/>
            <person name="Ito T."/>
            <person name="Fujiyama A."/>
            <person name="Inagaki F."/>
            <person name="Takami H."/>
        </authorList>
    </citation>
    <scope>NUCLEOTIDE SEQUENCE</scope>
    <source>
        <strain evidence="4">Expedition CK06-06</strain>
    </source>
</reference>
<sequence length="170" mass="19341">MITEDNQRTAEFQKEIGELNRQKIVRQLHNGLTQTVSALAMRINYARRLIAADPVAAGEELEKVEDLARAATKEIRHIIYLMRPENQENTDLISELKLLASKMGELFDQDIEVEVQDAVADQLPQDVQDVVYGIVEELLESSRMLGEKNHLILSLSLAENDLAQLNLEYR</sequence>
<evidence type="ECO:0000256" key="1">
    <source>
        <dbReference type="ARBA" id="ARBA00022679"/>
    </source>
</evidence>
<proteinExistence type="predicted"/>
<dbReference type="EMBL" id="BART01008131">
    <property type="protein sequence ID" value="GAG69264.1"/>
    <property type="molecule type" value="Genomic_DNA"/>
</dbReference>
<keyword evidence="2" id="KW-0418">Kinase</keyword>
<organism evidence="4">
    <name type="scientific">marine sediment metagenome</name>
    <dbReference type="NCBI Taxonomy" id="412755"/>
    <lineage>
        <taxon>unclassified sequences</taxon>
        <taxon>metagenomes</taxon>
        <taxon>ecological metagenomes</taxon>
    </lineage>
</organism>
<keyword evidence="1" id="KW-0808">Transferase</keyword>
<dbReference type="InterPro" id="IPR011712">
    <property type="entry name" value="Sig_transdc_His_kin_sub3_dim/P"/>
</dbReference>
<dbReference type="PANTHER" id="PTHR24421">
    <property type="entry name" value="NITRATE/NITRITE SENSOR PROTEIN NARX-RELATED"/>
    <property type="match status" value="1"/>
</dbReference>
<protein>
    <recommendedName>
        <fullName evidence="3">Signal transduction histidine kinase subgroup 3 dimerisation and phosphoacceptor domain-containing protein</fullName>
    </recommendedName>
</protein>
<dbReference type="AlphaFoldDB" id="X0ZIQ5"/>
<comment type="caution">
    <text evidence="4">The sequence shown here is derived from an EMBL/GenBank/DDBJ whole genome shotgun (WGS) entry which is preliminary data.</text>
</comment>
<evidence type="ECO:0000259" key="3">
    <source>
        <dbReference type="Pfam" id="PF07730"/>
    </source>
</evidence>
<evidence type="ECO:0000256" key="2">
    <source>
        <dbReference type="ARBA" id="ARBA00022777"/>
    </source>
</evidence>
<evidence type="ECO:0000313" key="4">
    <source>
        <dbReference type="EMBL" id="GAG69264.1"/>
    </source>
</evidence>
<accession>X0ZIQ5</accession>
<feature type="domain" description="Signal transduction histidine kinase subgroup 3 dimerisation and phosphoacceptor" evidence="3">
    <location>
        <begin position="21"/>
        <end position="85"/>
    </location>
</feature>
<dbReference type="Pfam" id="PF07730">
    <property type="entry name" value="HisKA_3"/>
    <property type="match status" value="1"/>
</dbReference>
<dbReference type="GO" id="GO:0016020">
    <property type="term" value="C:membrane"/>
    <property type="evidence" value="ECO:0007669"/>
    <property type="project" value="InterPro"/>
</dbReference>
<dbReference type="InterPro" id="IPR050482">
    <property type="entry name" value="Sensor_HK_TwoCompSys"/>
</dbReference>
<dbReference type="Gene3D" id="6.10.250.2870">
    <property type="match status" value="1"/>
</dbReference>